<evidence type="ECO:0000256" key="2">
    <source>
        <dbReference type="ARBA" id="ARBA00023315"/>
    </source>
</evidence>
<dbReference type="Gene3D" id="3.40.630.30">
    <property type="match status" value="1"/>
</dbReference>
<evidence type="ECO:0000313" key="4">
    <source>
        <dbReference type="EMBL" id="SNR79406.1"/>
    </source>
</evidence>
<keyword evidence="2" id="KW-0012">Acyltransferase</keyword>
<keyword evidence="4" id="KW-0689">Ribosomal protein</keyword>
<dbReference type="GO" id="GO:0016747">
    <property type="term" value="F:acyltransferase activity, transferring groups other than amino-acyl groups"/>
    <property type="evidence" value="ECO:0007669"/>
    <property type="project" value="InterPro"/>
</dbReference>
<dbReference type="InterPro" id="IPR050832">
    <property type="entry name" value="Bact_Acetyltransf"/>
</dbReference>
<dbReference type="GO" id="GO:0005840">
    <property type="term" value="C:ribosome"/>
    <property type="evidence" value="ECO:0007669"/>
    <property type="project" value="UniProtKB-KW"/>
</dbReference>
<protein>
    <submittedName>
        <fullName evidence="4">Ribosomal protein S18 acetylase RimI</fullName>
    </submittedName>
</protein>
<feature type="domain" description="N-acetyltransferase" evidence="3">
    <location>
        <begin position="1"/>
        <end position="154"/>
    </location>
</feature>
<dbReference type="AlphaFoldDB" id="A0A238Z7I3"/>
<dbReference type="OrthoDB" id="9796171at2"/>
<accession>A0A238Z7I3</accession>
<dbReference type="EMBL" id="FZOF01000001">
    <property type="protein sequence ID" value="SNR79406.1"/>
    <property type="molecule type" value="Genomic_DNA"/>
</dbReference>
<dbReference type="InterPro" id="IPR016181">
    <property type="entry name" value="Acyl_CoA_acyltransferase"/>
</dbReference>
<dbReference type="RefSeq" id="WP_089221535.1">
    <property type="nucleotide sequence ID" value="NZ_FZOF01000001.1"/>
</dbReference>
<dbReference type="PROSITE" id="PS51186">
    <property type="entry name" value="GNAT"/>
    <property type="match status" value="1"/>
</dbReference>
<keyword evidence="4" id="KW-0687">Ribonucleoprotein</keyword>
<evidence type="ECO:0000259" key="3">
    <source>
        <dbReference type="PROSITE" id="PS51186"/>
    </source>
</evidence>
<sequence length="154" mass="16727">MEPRTAVVPVEDIFDLRWRVLRPGLPRESAIFLEDGHPLAFHMAAYGDGGDGGDGGEEVVACVTFFPEQLPGDTAIAYRIRGMATAPEVRGRGYGAALLHAALEQARQRGAELVWCNGRTSARGFWEGQGFMVVGEEFVLEPAGPHFLFVAKLV</sequence>
<dbReference type="Pfam" id="PF00583">
    <property type="entry name" value="Acetyltransf_1"/>
    <property type="match status" value="1"/>
</dbReference>
<dbReference type="Proteomes" id="UP000198280">
    <property type="component" value="Unassembled WGS sequence"/>
</dbReference>
<gene>
    <name evidence="4" type="ORF">SAMN05216252_10164</name>
</gene>
<dbReference type="SUPFAM" id="SSF55729">
    <property type="entry name" value="Acyl-CoA N-acyltransferases (Nat)"/>
    <property type="match status" value="1"/>
</dbReference>
<keyword evidence="1" id="KW-0808">Transferase</keyword>
<organism evidence="4 5">
    <name type="scientific">Actinacidiphila glaucinigra</name>
    <dbReference type="NCBI Taxonomy" id="235986"/>
    <lineage>
        <taxon>Bacteria</taxon>
        <taxon>Bacillati</taxon>
        <taxon>Actinomycetota</taxon>
        <taxon>Actinomycetes</taxon>
        <taxon>Kitasatosporales</taxon>
        <taxon>Streptomycetaceae</taxon>
        <taxon>Actinacidiphila</taxon>
    </lineage>
</organism>
<dbReference type="PANTHER" id="PTHR43877">
    <property type="entry name" value="AMINOALKYLPHOSPHONATE N-ACETYLTRANSFERASE-RELATED-RELATED"/>
    <property type="match status" value="1"/>
</dbReference>
<dbReference type="InterPro" id="IPR000182">
    <property type="entry name" value="GNAT_dom"/>
</dbReference>
<proteinExistence type="predicted"/>
<evidence type="ECO:0000256" key="1">
    <source>
        <dbReference type="ARBA" id="ARBA00022679"/>
    </source>
</evidence>
<reference evidence="4 5" key="1">
    <citation type="submission" date="2017-06" db="EMBL/GenBank/DDBJ databases">
        <authorList>
            <person name="Kim H.J."/>
            <person name="Triplett B.A."/>
        </authorList>
    </citation>
    <scope>NUCLEOTIDE SEQUENCE [LARGE SCALE GENOMIC DNA]</scope>
    <source>
        <strain evidence="4 5">CGMCC 4.1858</strain>
    </source>
</reference>
<keyword evidence="5" id="KW-1185">Reference proteome</keyword>
<evidence type="ECO:0000313" key="5">
    <source>
        <dbReference type="Proteomes" id="UP000198280"/>
    </source>
</evidence>
<name>A0A238Z7I3_9ACTN</name>
<dbReference type="CDD" id="cd04301">
    <property type="entry name" value="NAT_SF"/>
    <property type="match status" value="1"/>
</dbReference>